<evidence type="ECO:0000256" key="1">
    <source>
        <dbReference type="ARBA" id="ARBA00022898"/>
    </source>
</evidence>
<dbReference type="Gene3D" id="3.40.640.10">
    <property type="entry name" value="Type I PLP-dependent aspartate aminotransferase-like (Major domain)"/>
    <property type="match status" value="1"/>
</dbReference>
<organism evidence="4 5">
    <name type="scientific">Cylindrotheca closterium</name>
    <dbReference type="NCBI Taxonomy" id="2856"/>
    <lineage>
        <taxon>Eukaryota</taxon>
        <taxon>Sar</taxon>
        <taxon>Stramenopiles</taxon>
        <taxon>Ochrophyta</taxon>
        <taxon>Bacillariophyta</taxon>
        <taxon>Bacillariophyceae</taxon>
        <taxon>Bacillariophycidae</taxon>
        <taxon>Bacillariales</taxon>
        <taxon>Bacillariaceae</taxon>
        <taxon>Cylindrotheca</taxon>
    </lineage>
</organism>
<evidence type="ECO:0000256" key="2">
    <source>
        <dbReference type="SAM" id="Coils"/>
    </source>
</evidence>
<sequence length="637" mass="71882">MKSTARLQHTKGYQAMGSFHSDDVDLLMSQSDRDYKPPQLPFDPASDNNLTFNHQTGGSDFLLDPNWTFLNHGAFGASLKVGYERAEQWRYHLERQPLRYFDRDLLPHLVYSARQLADFCQVSHREGLTLIPNVTYGLNTIISGYVEEFREDSHIILWDTTYGSLKKMAEEYCNKVTEVSVIPYFDKAHELNEPSEIFAMALEDALAKSHHTTKHALLILDQTTSNTAINMPLRNLTRIAKERDMLVMVDGAHGLLANEVILDDSAPDFYLSNGHKWLSCPRGVAMIYCPKEELRDSILRRPAVISHGFGQGYQSRFLWDGCRDYAAALSLPVVLDFWRSKGVASVQESNQNRLRLAVSALGNAWHGRSDDSVTLVPMRLHGPTMALVRLPDSYQSAISTSDDAKYVQDMLFDRAIEVPINAGYVQANSVQSQFAALTKDRDKFQNEKDDAERESKRAQERLRRLKQEQVALLTKNQACQECLGTLSRKQTMLQQEENRLRMVTQSERKALEACAAHTSKLVKQEKEMTKKFTSDMGKANGEAARLLGQQLIDKIVKNVSVDSVKAVVSNSTMSTSCKVKLEQMKLVQQKLGSECARYEEVKDEFRRSNTSCNGMPSGGATTTQAESQMEIFYSVDA</sequence>
<protein>
    <recommendedName>
        <fullName evidence="3">Aminotransferase class V domain-containing protein</fullName>
    </recommendedName>
</protein>
<keyword evidence="2" id="KW-0175">Coiled coil</keyword>
<dbReference type="InterPro" id="IPR015421">
    <property type="entry name" value="PyrdxlP-dep_Trfase_major"/>
</dbReference>
<dbReference type="EMBL" id="CAKOGP040001836">
    <property type="protein sequence ID" value="CAJ1953727.1"/>
    <property type="molecule type" value="Genomic_DNA"/>
</dbReference>
<accession>A0AAD2FUN5</accession>
<evidence type="ECO:0000313" key="5">
    <source>
        <dbReference type="Proteomes" id="UP001295423"/>
    </source>
</evidence>
<dbReference type="AlphaFoldDB" id="A0AAD2FUN5"/>
<dbReference type="SUPFAM" id="SSF53383">
    <property type="entry name" value="PLP-dependent transferases"/>
    <property type="match status" value="1"/>
</dbReference>
<feature type="domain" description="Aminotransferase class V" evidence="3">
    <location>
        <begin position="115"/>
        <end position="361"/>
    </location>
</feature>
<keyword evidence="1" id="KW-0663">Pyridoxal phosphate</keyword>
<name>A0AAD2FUN5_9STRA</name>
<dbReference type="PANTHER" id="PTHR43092">
    <property type="entry name" value="L-CYSTEINE DESULFHYDRASE"/>
    <property type="match status" value="1"/>
</dbReference>
<dbReference type="Pfam" id="PF00266">
    <property type="entry name" value="Aminotran_5"/>
    <property type="match status" value="1"/>
</dbReference>
<feature type="coiled-coil region" evidence="2">
    <location>
        <begin position="427"/>
        <end position="475"/>
    </location>
</feature>
<evidence type="ECO:0000259" key="3">
    <source>
        <dbReference type="Pfam" id="PF00266"/>
    </source>
</evidence>
<dbReference type="Proteomes" id="UP001295423">
    <property type="component" value="Unassembled WGS sequence"/>
</dbReference>
<proteinExistence type="predicted"/>
<gene>
    <name evidence="4" type="ORF">CYCCA115_LOCUS14330</name>
</gene>
<keyword evidence="5" id="KW-1185">Reference proteome</keyword>
<dbReference type="InterPro" id="IPR000192">
    <property type="entry name" value="Aminotrans_V_dom"/>
</dbReference>
<dbReference type="InterPro" id="IPR015424">
    <property type="entry name" value="PyrdxlP-dep_Trfase"/>
</dbReference>
<evidence type="ECO:0000313" key="4">
    <source>
        <dbReference type="EMBL" id="CAJ1953727.1"/>
    </source>
</evidence>
<dbReference type="PANTHER" id="PTHR43092:SF2">
    <property type="entry name" value="HERCYNYLCYSTEINE SULFOXIDE LYASE"/>
    <property type="match status" value="1"/>
</dbReference>
<comment type="caution">
    <text evidence="4">The sequence shown here is derived from an EMBL/GenBank/DDBJ whole genome shotgun (WGS) entry which is preliminary data.</text>
</comment>
<reference evidence="4" key="1">
    <citation type="submission" date="2023-08" db="EMBL/GenBank/DDBJ databases">
        <authorList>
            <person name="Audoor S."/>
            <person name="Bilcke G."/>
        </authorList>
    </citation>
    <scope>NUCLEOTIDE SEQUENCE</scope>
</reference>